<keyword evidence="7" id="KW-1185">Reference proteome</keyword>
<feature type="repeat" description="WD" evidence="3">
    <location>
        <begin position="1038"/>
        <end position="1069"/>
    </location>
</feature>
<dbReference type="GO" id="GO:0000724">
    <property type="term" value="P:double-strand break repair via homologous recombination"/>
    <property type="evidence" value="ECO:0007669"/>
    <property type="project" value="InterPro"/>
</dbReference>
<dbReference type="PANTHER" id="PTHR46644">
    <property type="entry name" value="DNA REPAIR PROTEIN XRCC2"/>
    <property type="match status" value="1"/>
</dbReference>
<dbReference type="Proteomes" id="UP000077202">
    <property type="component" value="Unassembled WGS sequence"/>
</dbReference>
<comment type="caution">
    <text evidence="6">The sequence shown here is derived from an EMBL/GenBank/DDBJ whole genome shotgun (WGS) entry which is preliminary data.</text>
</comment>
<feature type="region of interest" description="Disordered" evidence="4">
    <location>
        <begin position="1183"/>
        <end position="1213"/>
    </location>
</feature>
<evidence type="ECO:0008006" key="8">
    <source>
        <dbReference type="Google" id="ProtNLM"/>
    </source>
</evidence>
<dbReference type="InterPro" id="IPR027417">
    <property type="entry name" value="P-loop_NTPase"/>
</dbReference>
<dbReference type="SUPFAM" id="SSF52540">
    <property type="entry name" value="P-loop containing nucleoside triphosphate hydrolases"/>
    <property type="match status" value="1"/>
</dbReference>
<feature type="transmembrane region" description="Helical" evidence="5">
    <location>
        <begin position="285"/>
        <end position="308"/>
    </location>
</feature>
<evidence type="ECO:0000256" key="1">
    <source>
        <dbReference type="ARBA" id="ARBA00022574"/>
    </source>
</evidence>
<feature type="compositionally biased region" description="Low complexity" evidence="4">
    <location>
        <begin position="735"/>
        <end position="762"/>
    </location>
</feature>
<dbReference type="Pfam" id="PF00400">
    <property type="entry name" value="WD40"/>
    <property type="match status" value="5"/>
</dbReference>
<dbReference type="GO" id="GO:0033063">
    <property type="term" value="C:Rad51B-Rad51C-Rad51D-XRCC2 complex"/>
    <property type="evidence" value="ECO:0007669"/>
    <property type="project" value="InterPro"/>
</dbReference>
<dbReference type="PROSITE" id="PS50082">
    <property type="entry name" value="WD_REPEATS_2"/>
    <property type="match status" value="6"/>
</dbReference>
<dbReference type="SUPFAM" id="SSF50978">
    <property type="entry name" value="WD40 repeat-like"/>
    <property type="match status" value="1"/>
</dbReference>
<dbReference type="GO" id="GO:0005657">
    <property type="term" value="C:replication fork"/>
    <property type="evidence" value="ECO:0007669"/>
    <property type="project" value="InterPro"/>
</dbReference>
<dbReference type="SMART" id="SM00320">
    <property type="entry name" value="WD40"/>
    <property type="match status" value="11"/>
</dbReference>
<evidence type="ECO:0000256" key="5">
    <source>
        <dbReference type="SAM" id="Phobius"/>
    </source>
</evidence>
<dbReference type="Gene3D" id="3.40.50.300">
    <property type="entry name" value="P-loop containing nucleotide triphosphate hydrolases"/>
    <property type="match status" value="1"/>
</dbReference>
<keyword evidence="1 3" id="KW-0853">WD repeat</keyword>
<evidence type="ECO:0000256" key="2">
    <source>
        <dbReference type="ARBA" id="ARBA00022737"/>
    </source>
</evidence>
<protein>
    <recommendedName>
        <fullName evidence="8">RecA family profile 1 domain-containing protein</fullName>
    </recommendedName>
</protein>
<reference evidence="6" key="1">
    <citation type="submission" date="2016-03" db="EMBL/GenBank/DDBJ databases">
        <title>Mechanisms controlling the formation of the plant cell surface in tip-growing cells are functionally conserved among land plants.</title>
        <authorList>
            <person name="Honkanen S."/>
            <person name="Jones V.A."/>
            <person name="Morieri G."/>
            <person name="Champion C."/>
            <person name="Hetherington A.J."/>
            <person name="Kelly S."/>
            <person name="Saint-Marcoux D."/>
            <person name="Proust H."/>
            <person name="Prescott H."/>
            <person name="Dolan L."/>
        </authorList>
    </citation>
    <scope>NUCLEOTIDE SEQUENCE [LARGE SCALE GENOMIC DNA]</scope>
    <source>
        <tissue evidence="6">Whole gametophyte</tissue>
    </source>
</reference>
<dbReference type="InterPro" id="IPR036322">
    <property type="entry name" value="WD40_repeat_dom_sf"/>
</dbReference>
<dbReference type="InterPro" id="IPR015943">
    <property type="entry name" value="WD40/YVTN_repeat-like_dom_sf"/>
</dbReference>
<keyword evidence="5" id="KW-0812">Transmembrane</keyword>
<dbReference type="InterPro" id="IPR030547">
    <property type="entry name" value="XRCC2"/>
</dbReference>
<feature type="region of interest" description="Disordered" evidence="4">
    <location>
        <begin position="718"/>
        <end position="762"/>
    </location>
</feature>
<feature type="repeat" description="WD" evidence="3">
    <location>
        <begin position="387"/>
        <end position="420"/>
    </location>
</feature>
<dbReference type="PANTHER" id="PTHR46644:SF2">
    <property type="entry name" value="DNA REPAIR PROTEIN XRCC2"/>
    <property type="match status" value="1"/>
</dbReference>
<keyword evidence="5" id="KW-1133">Transmembrane helix</keyword>
<evidence type="ECO:0000256" key="4">
    <source>
        <dbReference type="SAM" id="MobiDB-lite"/>
    </source>
</evidence>
<dbReference type="InterPro" id="IPR020472">
    <property type="entry name" value="WD40_PAC1"/>
</dbReference>
<evidence type="ECO:0000313" key="7">
    <source>
        <dbReference type="Proteomes" id="UP000077202"/>
    </source>
</evidence>
<dbReference type="PROSITE" id="PS00678">
    <property type="entry name" value="WD_REPEATS_1"/>
    <property type="match status" value="1"/>
</dbReference>
<name>A0A176WN18_MARPO</name>
<keyword evidence="2" id="KW-0677">Repeat</keyword>
<dbReference type="EMBL" id="LVLJ01000435">
    <property type="protein sequence ID" value="OAE34264.1"/>
    <property type="molecule type" value="Genomic_DNA"/>
</dbReference>
<gene>
    <name evidence="6" type="ORF">AXG93_4605s1300</name>
</gene>
<dbReference type="PRINTS" id="PR00320">
    <property type="entry name" value="GPROTEINBRPT"/>
</dbReference>
<feature type="compositionally biased region" description="Basic and acidic residues" evidence="4">
    <location>
        <begin position="1204"/>
        <end position="1213"/>
    </location>
</feature>
<dbReference type="InterPro" id="IPR019775">
    <property type="entry name" value="WD40_repeat_CS"/>
</dbReference>
<feature type="repeat" description="WD" evidence="3">
    <location>
        <begin position="544"/>
        <end position="576"/>
    </location>
</feature>
<keyword evidence="5" id="KW-0472">Membrane</keyword>
<dbReference type="CDD" id="cd19490">
    <property type="entry name" value="XRCC2"/>
    <property type="match status" value="1"/>
</dbReference>
<evidence type="ECO:0000313" key="6">
    <source>
        <dbReference type="EMBL" id="OAE34264.1"/>
    </source>
</evidence>
<sequence length="1213" mass="136045">MAVPEEEMLQWLTINESAKTMLKRVLERQKPSLAPLPPLHRVNLHGGHVLEMAGQSGSGKSEIMLQAVVSCILPKEWQGLKLGGSEKPAVFIDLDCHFDMPRLVKLLHHRVREAQAYKDLSEKAAPAWSLAMGVDSVDELLSTSLKRFYLKRCFNSFEFLVALKTIRPLLKQLEMEHGSSAQLLLIDRKALSLHTVSEAVVRELGQLVRTYPSLLIMATKTIIHHEPGKEYSAQMGSSNQNIDRNQAEGNFSGTGSAVNFHRKQGNFHREYMPAAWQILSKLNKVLLDLTHIAFILIIILAGVCYSSLAAPGAVSFRDSLGFFLFQIASILDCDCLEASRLDLVLVLDHSGKQLTAVNSARSEIYSGGRDCLIKVWDIESGKLLRKQQQHSNWITTLLFVPAPVKMLFSSSLDGNILVWSDRGRLLQVIEFGGPVFCLGWNPKRRQLVVGGRGAVQLYQVLRSSTTYLQTDSERKAVAYLKFLELSFCLCNHDDVVTSVCSTEKGKIFTVGSMRENSESSLCRLDRALCFFDGDRPDDTLRKIPNCHEGGITTVTYDKDSKWLVTGGYDGCVKIWSQEGHCLDCFDNITDCVTSIAYVFSTRCYWITGKNKLLPLNPGSCFSVVVIDPAAPADMTEWIQDTSSFHDYAIVQVLHDHTKDIVVGCTVDRRLVCWRYDRCVPHRVLHGHSTWVDVLLIAIRRAYKERLLIKDTTDIMPERKKLRKRKSIRNAGTPHSSMSGSSLSGASNTDTSGSSVRASTAATTSSSGASEIRMISYEPEIFSGSSDGQIIKWIPNPDPNKDIWVYSKIAPRCNRSINCMLHHVELDLLITGSGDSDISIWNMDGYRSVPLWRSATRKAHGPDILRGHTGKIVALCALPDLILVSASADKSLRFWDLSTRLPTDVYEMAQDHPFQDMTYSPTRDQLATCGGDSTVKIWFGERRKKVKHHLNAPVLDGDVEIVRWCTTHNGIWVTATERGCITTWDSLTQAALSTMCSHKQPVTAMLVDEENDYILISYLYDYSIRVYPLLLQGEEVCVYTGHTDQIHSIVYLKVRHQFISASWDTTLRVWLAPPYDKGPVAEKKMVLKDMLTSKAIEAPTEAPSDEFDITVEKSQYVSTYEKSHPIVIPEVLANPMNTDISALHMAVPKQDAVMAEVDKVICVSLCEKLDELEAQFKKQMIQDEEEKVKKKQKNPEVTFPNTAEMRIHPRADQK</sequence>
<feature type="repeat" description="WD" evidence="3">
    <location>
        <begin position="864"/>
        <end position="898"/>
    </location>
</feature>
<dbReference type="AlphaFoldDB" id="A0A176WN18"/>
<dbReference type="SUPFAM" id="SSF50960">
    <property type="entry name" value="TolB, C-terminal domain"/>
    <property type="match status" value="1"/>
</dbReference>
<dbReference type="SUPFAM" id="SSF69322">
    <property type="entry name" value="Tricorn protease domain 2"/>
    <property type="match status" value="1"/>
</dbReference>
<feature type="repeat" description="WD" evidence="3">
    <location>
        <begin position="364"/>
        <end position="386"/>
    </location>
</feature>
<dbReference type="Gene3D" id="2.130.10.10">
    <property type="entry name" value="YVTN repeat-like/Quinoprotein amine dehydrogenase"/>
    <property type="match status" value="4"/>
</dbReference>
<dbReference type="PROSITE" id="PS50294">
    <property type="entry name" value="WD_REPEATS_REGION"/>
    <property type="match status" value="3"/>
</dbReference>
<evidence type="ECO:0000256" key="3">
    <source>
        <dbReference type="PROSITE-ProRule" id="PRU00221"/>
    </source>
</evidence>
<organism evidence="6 7">
    <name type="scientific">Marchantia polymorpha subsp. ruderalis</name>
    <dbReference type="NCBI Taxonomy" id="1480154"/>
    <lineage>
        <taxon>Eukaryota</taxon>
        <taxon>Viridiplantae</taxon>
        <taxon>Streptophyta</taxon>
        <taxon>Embryophyta</taxon>
        <taxon>Marchantiophyta</taxon>
        <taxon>Marchantiopsida</taxon>
        <taxon>Marchantiidae</taxon>
        <taxon>Marchantiales</taxon>
        <taxon>Marchantiaceae</taxon>
        <taxon>Marchantia</taxon>
    </lineage>
</organism>
<dbReference type="InterPro" id="IPR001680">
    <property type="entry name" value="WD40_rpt"/>
</dbReference>
<accession>A0A176WN18</accession>
<feature type="repeat" description="WD" evidence="3">
    <location>
        <begin position="906"/>
        <end position="937"/>
    </location>
</feature>
<proteinExistence type="predicted"/>